<dbReference type="PATRIC" id="fig|1360.106.peg.2466"/>
<proteinExistence type="predicted"/>
<dbReference type="AlphaFoldDB" id="A0A0V8CY62"/>
<accession>A0A0V8CY62</accession>
<comment type="caution">
    <text evidence="1">The sequence shown here is derived from an EMBL/GenBank/DDBJ whole genome shotgun (WGS) entry which is preliminary data.</text>
</comment>
<dbReference type="EMBL" id="LKLP01000111">
    <property type="protein sequence ID" value="KSU06168.1"/>
    <property type="molecule type" value="Genomic_DNA"/>
</dbReference>
<evidence type="ECO:0000313" key="2">
    <source>
        <dbReference type="Proteomes" id="UP000054230"/>
    </source>
</evidence>
<organism evidence="1 2">
    <name type="scientific">Lactococcus lactis subsp. lactis</name>
    <name type="common">Streptococcus lactis</name>
    <dbReference type="NCBI Taxonomy" id="1360"/>
    <lineage>
        <taxon>Bacteria</taxon>
        <taxon>Bacillati</taxon>
        <taxon>Bacillota</taxon>
        <taxon>Bacilli</taxon>
        <taxon>Lactobacillales</taxon>
        <taxon>Streptococcaceae</taxon>
        <taxon>Lactococcus</taxon>
    </lineage>
</organism>
<evidence type="ECO:0000313" key="1">
    <source>
        <dbReference type="EMBL" id="KSU06168.1"/>
    </source>
</evidence>
<name>A0A0V8CY62_LACLL</name>
<gene>
    <name evidence="1" type="ORF">LMG8520_2162</name>
</gene>
<reference evidence="2" key="1">
    <citation type="submission" date="2015-10" db="EMBL/GenBank/DDBJ databases">
        <title>Draft Genome Sequences of 11 Lactococcus lactis subspecies cremoris strains.</title>
        <authorList>
            <person name="Wels M."/>
            <person name="Backus L."/>
            <person name="Boekhorst J."/>
            <person name="Dijkstra A."/>
            <person name="Beerthuizen M."/>
            <person name="Kelly W."/>
            <person name="Siezen R."/>
            <person name="Bachmann H."/>
            <person name="Van Hijum S."/>
        </authorList>
    </citation>
    <scope>NUCLEOTIDE SEQUENCE [LARGE SCALE GENOMIC DNA]</scope>
    <source>
        <strain evidence="2">LMG8520</strain>
    </source>
</reference>
<sequence>MKIENNKTTNIILILLVLIFLVVLSNASSNSVSSQAPSDDSQTVNIYSEGEEKDWVSELQGIPSIAFSKNFEQATEWQIDYQDYMNTIVHKFNNKSWLNNVFNVFDEKVKSPIVKIRQVNNKWQVSTHVEKLQLELQERK</sequence>
<dbReference type="Proteomes" id="UP000054230">
    <property type="component" value="Unassembled WGS sequence"/>
</dbReference>
<dbReference type="RefSeq" id="WP_058210306.1">
    <property type="nucleotide sequence ID" value="NZ_LKLP01000111.1"/>
</dbReference>
<protein>
    <submittedName>
        <fullName evidence="1">Uncharacterized protein</fullName>
    </submittedName>
</protein>